<keyword evidence="2" id="KW-0808">Transferase</keyword>
<keyword evidence="8" id="KW-1185">Reference proteome</keyword>
<dbReference type="InterPro" id="IPR011009">
    <property type="entry name" value="Kinase-like_dom_sf"/>
</dbReference>
<dbReference type="AlphaFoldDB" id="A0A5N5DB36"/>
<evidence type="ECO:0000259" key="6">
    <source>
        <dbReference type="Pfam" id="PF01636"/>
    </source>
</evidence>
<evidence type="ECO:0000256" key="3">
    <source>
        <dbReference type="ARBA" id="ARBA00022741"/>
    </source>
</evidence>
<keyword evidence="3" id="KW-0547">Nucleotide-binding</keyword>
<evidence type="ECO:0000256" key="5">
    <source>
        <dbReference type="ARBA" id="ARBA00022840"/>
    </source>
</evidence>
<evidence type="ECO:0000313" key="8">
    <source>
        <dbReference type="Proteomes" id="UP000325902"/>
    </source>
</evidence>
<gene>
    <name evidence="7" type="ORF">DBV05_g6980</name>
</gene>
<evidence type="ECO:0000256" key="4">
    <source>
        <dbReference type="ARBA" id="ARBA00022777"/>
    </source>
</evidence>
<dbReference type="EMBL" id="VCHE01000044">
    <property type="protein sequence ID" value="KAB2574432.1"/>
    <property type="molecule type" value="Genomic_DNA"/>
</dbReference>
<accession>A0A5N5DB36</accession>
<protein>
    <recommendedName>
        <fullName evidence="6">Aminoglycoside phosphotransferase domain-containing protein</fullName>
    </recommendedName>
</protein>
<keyword evidence="4" id="KW-0418">Kinase</keyword>
<dbReference type="PANTHER" id="PTHR34273">
    <property type="entry name" value="METHYLTHIORIBOSE KINASE"/>
    <property type="match status" value="1"/>
</dbReference>
<comment type="caution">
    <text evidence="7">The sequence shown here is derived from an EMBL/GenBank/DDBJ whole genome shotgun (WGS) entry which is preliminary data.</text>
</comment>
<dbReference type="SUPFAM" id="SSF56112">
    <property type="entry name" value="Protein kinase-like (PK-like)"/>
    <property type="match status" value="1"/>
</dbReference>
<name>A0A5N5DB36_9PEZI</name>
<dbReference type="GO" id="GO:0016301">
    <property type="term" value="F:kinase activity"/>
    <property type="evidence" value="ECO:0007669"/>
    <property type="project" value="UniProtKB-KW"/>
</dbReference>
<evidence type="ECO:0000256" key="2">
    <source>
        <dbReference type="ARBA" id="ARBA00022679"/>
    </source>
</evidence>
<dbReference type="GO" id="GO:0005524">
    <property type="term" value="F:ATP binding"/>
    <property type="evidence" value="ECO:0007669"/>
    <property type="project" value="UniProtKB-KW"/>
</dbReference>
<reference evidence="7 8" key="1">
    <citation type="journal article" date="2019" name="Sci. Rep.">
        <title>A multi-omics analysis of the grapevine pathogen Lasiodiplodia theobromae reveals that temperature affects the expression of virulence- and pathogenicity-related genes.</title>
        <authorList>
            <person name="Felix C."/>
            <person name="Meneses R."/>
            <person name="Goncalves M.F.M."/>
            <person name="Tilleman L."/>
            <person name="Duarte A.S."/>
            <person name="Jorrin-Novo J.V."/>
            <person name="Van de Peer Y."/>
            <person name="Deforce D."/>
            <person name="Van Nieuwerburgh F."/>
            <person name="Esteves A.C."/>
            <person name="Alves A."/>
        </authorList>
    </citation>
    <scope>NUCLEOTIDE SEQUENCE [LARGE SCALE GENOMIC DNA]</scope>
    <source>
        <strain evidence="7 8">LA-SOL3</strain>
    </source>
</reference>
<feature type="domain" description="Aminoglycoside phosphotransferase" evidence="6">
    <location>
        <begin position="23"/>
        <end position="275"/>
    </location>
</feature>
<dbReference type="Proteomes" id="UP000325902">
    <property type="component" value="Unassembled WGS sequence"/>
</dbReference>
<proteinExistence type="inferred from homology"/>
<organism evidence="7 8">
    <name type="scientific">Lasiodiplodia theobromae</name>
    <dbReference type="NCBI Taxonomy" id="45133"/>
    <lineage>
        <taxon>Eukaryota</taxon>
        <taxon>Fungi</taxon>
        <taxon>Dikarya</taxon>
        <taxon>Ascomycota</taxon>
        <taxon>Pezizomycotina</taxon>
        <taxon>Dothideomycetes</taxon>
        <taxon>Dothideomycetes incertae sedis</taxon>
        <taxon>Botryosphaeriales</taxon>
        <taxon>Botryosphaeriaceae</taxon>
        <taxon>Lasiodiplodia</taxon>
    </lineage>
</organism>
<keyword evidence="5" id="KW-0067">ATP-binding</keyword>
<evidence type="ECO:0000313" key="7">
    <source>
        <dbReference type="EMBL" id="KAB2574432.1"/>
    </source>
</evidence>
<dbReference type="OrthoDB" id="25129at2759"/>
<dbReference type="InterPro" id="IPR002575">
    <property type="entry name" value="Aminoglycoside_PTrfase"/>
</dbReference>
<evidence type="ECO:0000256" key="1">
    <source>
        <dbReference type="ARBA" id="ARBA00010165"/>
    </source>
</evidence>
<dbReference type="PANTHER" id="PTHR34273:SF2">
    <property type="entry name" value="METHYLTHIORIBOSE KINASE"/>
    <property type="match status" value="1"/>
</dbReference>
<dbReference type="Gene3D" id="3.30.200.20">
    <property type="entry name" value="Phosphorylase Kinase, domain 1"/>
    <property type="match status" value="1"/>
</dbReference>
<sequence>MGLTTTSQLESYLASAGIEFASVEELSGGTGNFVWRLTLPTGEVRVVKHAEPYVKNNPNIPFNVDRMVFEANALSLLPQTLSSTQLTPTTPTVRLPTLYHSDPDAHILIMGDAGPLNLKAWYPTAPTEAIPPIGAALGVWLAQLHHRTRNLRSHIDNVTAKGIYRYAYANLATAFEKHGLDPAYARSVDEEFGSKLATDNVCVCHGDFWPGNVLVREQEADGSEMPAKTLSIVDWEMTRRGIGATDVAQFAAEACLLDRFCGGKGLLQAFLEAYVGAARENGEVGGNQGKEEFVKRLIVHFGVHVAFWPSVVEWCGKEETGDLVKLGKTYIETGWGANWAAAKEGLLAPVLGLLE</sequence>
<dbReference type="Pfam" id="PF01636">
    <property type="entry name" value="APH"/>
    <property type="match status" value="1"/>
</dbReference>
<comment type="similarity">
    <text evidence="1">Belongs to the methylthioribose kinase family.</text>
</comment>
<dbReference type="Gene3D" id="3.90.1200.10">
    <property type="match status" value="1"/>
</dbReference>